<sequence length="310" mass="34665">MLFDPHSSTWTDVSVGERRPLSQSHWPGGKFSWTVENISQQTIWSIKREKHTVIVHLGGPIRRIETELNGKGLSPGLPLAGDIWIIPAGHSYQSEALGGTIRYAELEFDQTILSALTERNVDVRPITYQIGHSDSFLHRSAVRLAQLTQHVDDLSALTSASLGHTLLLHFFTTYPGKYNMVRRLTPRNQFNAHQRKLLKEFIADHLQGSIMLTELASVVQMTSHELLEAFRHAFGTTPAQYIIEQRLRRARAALLAGNKTIATVASESGFASHAHLTSTFSARFGMTPSQFRASKFTGKVLRTSRLQSQT</sequence>
<dbReference type="EMBL" id="CP030843">
    <property type="protein sequence ID" value="AXC16275.1"/>
    <property type="molecule type" value="Genomic_DNA"/>
</dbReference>
<dbReference type="AlphaFoldDB" id="A0A2Z5GCD2"/>
<evidence type="ECO:0000313" key="6">
    <source>
        <dbReference type="Proteomes" id="UP000253606"/>
    </source>
</evidence>
<name>A0A2Z5GCD2_9BACT</name>
<keyword evidence="2" id="KW-0238">DNA-binding</keyword>
<dbReference type="InterPro" id="IPR050204">
    <property type="entry name" value="AraC_XylS_family_regulators"/>
</dbReference>
<gene>
    <name evidence="5" type="ORF">ACPOL_7083</name>
</gene>
<keyword evidence="1" id="KW-0805">Transcription regulation</keyword>
<evidence type="ECO:0000256" key="3">
    <source>
        <dbReference type="ARBA" id="ARBA00023163"/>
    </source>
</evidence>
<evidence type="ECO:0000313" key="5">
    <source>
        <dbReference type="EMBL" id="AXC16275.1"/>
    </source>
</evidence>
<dbReference type="Pfam" id="PF12833">
    <property type="entry name" value="HTH_18"/>
    <property type="match status" value="1"/>
</dbReference>
<dbReference type="PANTHER" id="PTHR46796:SF6">
    <property type="entry name" value="ARAC SUBFAMILY"/>
    <property type="match status" value="1"/>
</dbReference>
<dbReference type="InterPro" id="IPR018062">
    <property type="entry name" value="HTH_AraC-typ_CS"/>
</dbReference>
<accession>A0A2Z5GCD2</accession>
<dbReference type="Proteomes" id="UP000253606">
    <property type="component" value="Plasmid pACPOL4"/>
</dbReference>
<dbReference type="Gene3D" id="1.10.10.60">
    <property type="entry name" value="Homeodomain-like"/>
    <property type="match status" value="1"/>
</dbReference>
<organism evidence="5 6">
    <name type="scientific">Acidisarcina polymorpha</name>
    <dbReference type="NCBI Taxonomy" id="2211140"/>
    <lineage>
        <taxon>Bacteria</taxon>
        <taxon>Pseudomonadati</taxon>
        <taxon>Acidobacteriota</taxon>
        <taxon>Terriglobia</taxon>
        <taxon>Terriglobales</taxon>
        <taxon>Acidobacteriaceae</taxon>
        <taxon>Acidisarcina</taxon>
    </lineage>
</organism>
<dbReference type="OrthoDB" id="121508at2"/>
<protein>
    <submittedName>
        <fullName evidence="5">Transcriptional regulator, AraC family</fullName>
    </submittedName>
</protein>
<evidence type="ECO:0000259" key="4">
    <source>
        <dbReference type="PROSITE" id="PS01124"/>
    </source>
</evidence>
<dbReference type="PANTHER" id="PTHR46796">
    <property type="entry name" value="HTH-TYPE TRANSCRIPTIONAL ACTIVATOR RHAS-RELATED"/>
    <property type="match status" value="1"/>
</dbReference>
<keyword evidence="6" id="KW-1185">Reference proteome</keyword>
<dbReference type="GO" id="GO:0043565">
    <property type="term" value="F:sequence-specific DNA binding"/>
    <property type="evidence" value="ECO:0007669"/>
    <property type="project" value="InterPro"/>
</dbReference>
<dbReference type="InterPro" id="IPR009057">
    <property type="entry name" value="Homeodomain-like_sf"/>
</dbReference>
<keyword evidence="3" id="KW-0804">Transcription</keyword>
<proteinExistence type="predicted"/>
<dbReference type="KEGG" id="abas:ACPOL_7083"/>
<dbReference type="PROSITE" id="PS00041">
    <property type="entry name" value="HTH_ARAC_FAMILY_1"/>
    <property type="match status" value="1"/>
</dbReference>
<evidence type="ECO:0000256" key="1">
    <source>
        <dbReference type="ARBA" id="ARBA00023015"/>
    </source>
</evidence>
<dbReference type="InterPro" id="IPR018060">
    <property type="entry name" value="HTH_AraC"/>
</dbReference>
<keyword evidence="5" id="KW-0614">Plasmid</keyword>
<feature type="domain" description="HTH araC/xylS-type" evidence="4">
    <location>
        <begin position="196"/>
        <end position="294"/>
    </location>
</feature>
<dbReference type="SMART" id="SM00342">
    <property type="entry name" value="HTH_ARAC"/>
    <property type="match status" value="1"/>
</dbReference>
<dbReference type="GO" id="GO:0003700">
    <property type="term" value="F:DNA-binding transcription factor activity"/>
    <property type="evidence" value="ECO:0007669"/>
    <property type="project" value="InterPro"/>
</dbReference>
<reference evidence="5 6" key="1">
    <citation type="journal article" date="2018" name="Front. Microbiol.">
        <title>Hydrolytic Capabilities as a Key to Environmental Success: Chitinolytic and Cellulolytic Acidobacteria From Acidic Sub-arctic Soils and Boreal Peatlands.</title>
        <authorList>
            <person name="Belova S.E."/>
            <person name="Ravin N.V."/>
            <person name="Pankratov T.A."/>
            <person name="Rakitin A.L."/>
            <person name="Ivanova A.A."/>
            <person name="Beletsky A.V."/>
            <person name="Mardanov A.V."/>
            <person name="Sinninghe Damste J.S."/>
            <person name="Dedysh S.N."/>
        </authorList>
    </citation>
    <scope>NUCLEOTIDE SEQUENCE [LARGE SCALE GENOMIC DNA]</scope>
    <source>
        <strain evidence="5 6">SBC82</strain>
        <plasmid evidence="6">pacpol4</plasmid>
    </source>
</reference>
<evidence type="ECO:0000256" key="2">
    <source>
        <dbReference type="ARBA" id="ARBA00023125"/>
    </source>
</evidence>
<geneLocation type="plasmid" evidence="6">
    <name>pacpol4</name>
</geneLocation>
<dbReference type="PROSITE" id="PS01124">
    <property type="entry name" value="HTH_ARAC_FAMILY_2"/>
    <property type="match status" value="1"/>
</dbReference>
<dbReference type="SUPFAM" id="SSF46689">
    <property type="entry name" value="Homeodomain-like"/>
    <property type="match status" value="2"/>
</dbReference>